<dbReference type="PANTHER" id="PTHR43820:SF2">
    <property type="entry name" value="ABC TRANSPORTER ATP-BINDING PROTEIN"/>
    <property type="match status" value="1"/>
</dbReference>
<keyword evidence="4 7" id="KW-0067">ATP-binding</keyword>
<dbReference type="SMART" id="SM00382">
    <property type="entry name" value="AAA"/>
    <property type="match status" value="1"/>
</dbReference>
<dbReference type="InterPro" id="IPR027417">
    <property type="entry name" value="P-loop_NTPase"/>
</dbReference>
<evidence type="ECO:0000256" key="3">
    <source>
        <dbReference type="ARBA" id="ARBA00022741"/>
    </source>
</evidence>
<dbReference type="PROSITE" id="PS00211">
    <property type="entry name" value="ABC_TRANSPORTER_1"/>
    <property type="match status" value="1"/>
</dbReference>
<accession>A0A6B0TY71</accession>
<dbReference type="PANTHER" id="PTHR43820">
    <property type="entry name" value="HIGH-AFFINITY BRANCHED-CHAIN AMINO ACID TRANSPORT ATP-BINDING PROTEIN LIVF"/>
    <property type="match status" value="1"/>
</dbReference>
<dbReference type="CDD" id="cd03224">
    <property type="entry name" value="ABC_TM1139_LivF_branched"/>
    <property type="match status" value="1"/>
</dbReference>
<dbReference type="Gene3D" id="3.40.50.300">
    <property type="entry name" value="P-loop containing nucleotide triphosphate hydrolases"/>
    <property type="match status" value="1"/>
</dbReference>
<dbReference type="GO" id="GO:0016887">
    <property type="term" value="F:ATP hydrolysis activity"/>
    <property type="evidence" value="ECO:0007669"/>
    <property type="project" value="InterPro"/>
</dbReference>
<comment type="caution">
    <text evidence="7">The sequence shown here is derived from an EMBL/GenBank/DDBJ whole genome shotgun (WGS) entry which is preliminary data.</text>
</comment>
<dbReference type="InterPro" id="IPR003593">
    <property type="entry name" value="AAA+_ATPase"/>
</dbReference>
<feature type="domain" description="ABC transporter" evidence="6">
    <location>
        <begin position="7"/>
        <end position="235"/>
    </location>
</feature>
<dbReference type="InterPro" id="IPR017871">
    <property type="entry name" value="ABC_transporter-like_CS"/>
</dbReference>
<keyword evidence="3" id="KW-0547">Nucleotide-binding</keyword>
<dbReference type="InterPro" id="IPR052156">
    <property type="entry name" value="BCAA_Transport_ATP-bd_LivF"/>
</dbReference>
<dbReference type="GO" id="GO:0015807">
    <property type="term" value="P:L-amino acid transport"/>
    <property type="evidence" value="ECO:0007669"/>
    <property type="project" value="TreeGrafter"/>
</dbReference>
<comment type="similarity">
    <text evidence="1">Belongs to the ABC transporter superfamily.</text>
</comment>
<dbReference type="AlphaFoldDB" id="A0A6B0TY71"/>
<evidence type="ECO:0000313" key="7">
    <source>
        <dbReference type="EMBL" id="MXU66655.1"/>
    </source>
</evidence>
<dbReference type="GO" id="GO:0005524">
    <property type="term" value="F:ATP binding"/>
    <property type="evidence" value="ECO:0007669"/>
    <property type="project" value="UniProtKB-KW"/>
</dbReference>
<keyword evidence="8" id="KW-1185">Reference proteome</keyword>
<evidence type="ECO:0000259" key="6">
    <source>
        <dbReference type="PROSITE" id="PS50893"/>
    </source>
</evidence>
<dbReference type="Pfam" id="PF00005">
    <property type="entry name" value="ABC_tran"/>
    <property type="match status" value="1"/>
</dbReference>
<sequence>MSATPILSLSGVKTDIAQYHVLHDVSFDVPEGGVHVLLGRNGAGKTTTLRTIMGLWQARAGTIRFRGQEITAAHTTEIARMGIAYVPENMGIFGGLTVEENMRLASHDGTFDPDRLSRIHTLFPAMKQFWAKPAGALSGGQKQMLAISRAIIERRDLILIDEPTKGLAPAIIAAMIEAFREIATESTILLVEQNFNFARSLGRGVTVIDDGRVAHDGQMDALADDSALQTRLLSLSLDQHQ</sequence>
<evidence type="ECO:0000256" key="1">
    <source>
        <dbReference type="ARBA" id="ARBA00005417"/>
    </source>
</evidence>
<gene>
    <name evidence="7" type="ORF">GSH16_14495</name>
</gene>
<dbReference type="InterPro" id="IPR003439">
    <property type="entry name" value="ABC_transporter-like_ATP-bd"/>
</dbReference>
<protein>
    <submittedName>
        <fullName evidence="7">ATP-binding cassette domain-containing protein</fullName>
    </submittedName>
</protein>
<reference evidence="7 8" key="1">
    <citation type="submission" date="2019-12" db="EMBL/GenBank/DDBJ databases">
        <title>Strain KN286 was isolated from seawater, which was collected from Caroline Seamount in the tropical western Pacific.</title>
        <authorList>
            <person name="Wang Q."/>
        </authorList>
    </citation>
    <scope>NUCLEOTIDE SEQUENCE [LARGE SCALE GENOMIC DNA]</scope>
    <source>
        <strain evidence="7 8">KN286</strain>
    </source>
</reference>
<keyword evidence="2" id="KW-0813">Transport</keyword>
<dbReference type="SUPFAM" id="SSF52540">
    <property type="entry name" value="P-loop containing nucleoside triphosphate hydrolases"/>
    <property type="match status" value="1"/>
</dbReference>
<dbReference type="EMBL" id="WUWG01000007">
    <property type="protein sequence ID" value="MXU66655.1"/>
    <property type="molecule type" value="Genomic_DNA"/>
</dbReference>
<keyword evidence="5" id="KW-0029">Amino-acid transport</keyword>
<evidence type="ECO:0000256" key="5">
    <source>
        <dbReference type="ARBA" id="ARBA00022970"/>
    </source>
</evidence>
<name>A0A6B0TY71_9RHOB</name>
<dbReference type="PROSITE" id="PS50893">
    <property type="entry name" value="ABC_TRANSPORTER_2"/>
    <property type="match status" value="1"/>
</dbReference>
<evidence type="ECO:0000256" key="2">
    <source>
        <dbReference type="ARBA" id="ARBA00022448"/>
    </source>
</evidence>
<evidence type="ECO:0000256" key="4">
    <source>
        <dbReference type="ARBA" id="ARBA00022840"/>
    </source>
</evidence>
<dbReference type="Proteomes" id="UP000436016">
    <property type="component" value="Unassembled WGS sequence"/>
</dbReference>
<dbReference type="GO" id="GO:0015658">
    <property type="term" value="F:branched-chain amino acid transmembrane transporter activity"/>
    <property type="evidence" value="ECO:0007669"/>
    <property type="project" value="TreeGrafter"/>
</dbReference>
<proteinExistence type="inferred from homology"/>
<organism evidence="7 8">
    <name type="scientific">Oceanomicrobium pacificus</name>
    <dbReference type="NCBI Taxonomy" id="2692916"/>
    <lineage>
        <taxon>Bacteria</taxon>
        <taxon>Pseudomonadati</taxon>
        <taxon>Pseudomonadota</taxon>
        <taxon>Alphaproteobacteria</taxon>
        <taxon>Rhodobacterales</taxon>
        <taxon>Paracoccaceae</taxon>
        <taxon>Oceanomicrobium</taxon>
    </lineage>
</organism>
<dbReference type="RefSeq" id="WP_160856325.1">
    <property type="nucleotide sequence ID" value="NZ_WUWG01000007.1"/>
</dbReference>
<evidence type="ECO:0000313" key="8">
    <source>
        <dbReference type="Proteomes" id="UP000436016"/>
    </source>
</evidence>